<dbReference type="GO" id="GO:0046983">
    <property type="term" value="F:protein dimerization activity"/>
    <property type="evidence" value="ECO:0007669"/>
    <property type="project" value="InterPro"/>
</dbReference>
<protein>
    <recommendedName>
        <fullName evidence="5">HAT C-terminal dimerisation domain-containing protein</fullName>
    </recommendedName>
</protein>
<dbReference type="InterPro" id="IPR019999">
    <property type="entry name" value="Anth_synth_I-like"/>
</dbReference>
<dbReference type="AlphaFoldDB" id="W2NZ48"/>
<sequence>MNLLMKDLFKLKFIDDVLNKSKNLAHFVKYRRGLSYRFQRMQKALRKNGEKRRRLSLPVPTRWYTHEKRIASVYHNKDILAAIFSDTALLKSYEGDALDKSLAAFYDDGFWQDTQIVLSLIEPINKSLAAFERDNCSISLVTTSSSGSRQEKNCSKEVILAILLDHSKPMYDHENADTKARINAAKELVLEMELIPDALGDEFHLQLQNFVIAKSEWTGRTRVDYHCYSPINWWAIETSRTYHLVQEFAKLSLYVPTSSASCERSWSIFAFIHTKLRIRLTSDRVNKRVFVYTNLARKSEANNVLYQLYPDAGGESDSSDDSSSSDDSEPETALYASHSHASAPATSKIDLEAASNVGKAGYMGFVKKLKEYIVDGDIFQAVPSQLLAVDLPKDATPLDLYRQMRVINPPPYMFFLDMVMISRLLAHHPRLDHDRIVETHPIAGTRHRGANDEEDEALVKHLLPRLSLHFTDGDHPGRVLCATGNSHQVLDVVLTP</sequence>
<dbReference type="PANTHER" id="PTHR11236:SF9">
    <property type="entry name" value="ANTHRANILATE SYNTHASE COMPONENT 1"/>
    <property type="match status" value="1"/>
</dbReference>
<dbReference type="SUPFAM" id="SSF56322">
    <property type="entry name" value="ADC synthase"/>
    <property type="match status" value="1"/>
</dbReference>
<dbReference type="VEuPathDB" id="FungiDB:PPTG_22252"/>
<organism evidence="4">
    <name type="scientific">Phytophthora nicotianae</name>
    <name type="common">Potato buckeye rot agent</name>
    <name type="synonym">Phytophthora parasitica</name>
    <dbReference type="NCBI Taxonomy" id="4792"/>
    <lineage>
        <taxon>Eukaryota</taxon>
        <taxon>Sar</taxon>
        <taxon>Stramenopiles</taxon>
        <taxon>Oomycota</taxon>
        <taxon>Peronosporomycetes</taxon>
        <taxon>Peronosporales</taxon>
        <taxon>Peronosporaceae</taxon>
        <taxon>Phytophthora</taxon>
    </lineage>
</organism>
<dbReference type="GO" id="GO:0000162">
    <property type="term" value="P:L-tryptophan biosynthetic process"/>
    <property type="evidence" value="ECO:0007669"/>
    <property type="project" value="TreeGrafter"/>
</dbReference>
<evidence type="ECO:0008006" key="5">
    <source>
        <dbReference type="Google" id="ProtNLM"/>
    </source>
</evidence>
<dbReference type="Gene3D" id="3.60.120.10">
    <property type="entry name" value="Anthranilate synthase"/>
    <property type="match status" value="1"/>
</dbReference>
<dbReference type="InterPro" id="IPR008906">
    <property type="entry name" value="HATC_C_dom"/>
</dbReference>
<proteinExistence type="predicted"/>
<feature type="region of interest" description="Disordered" evidence="1">
    <location>
        <begin position="313"/>
        <end position="340"/>
    </location>
</feature>
<feature type="domain" description="HAT C-terminal dimerisation" evidence="3">
    <location>
        <begin position="229"/>
        <end position="295"/>
    </location>
</feature>
<evidence type="ECO:0000259" key="2">
    <source>
        <dbReference type="Pfam" id="PF00425"/>
    </source>
</evidence>
<evidence type="ECO:0000259" key="3">
    <source>
        <dbReference type="Pfam" id="PF05699"/>
    </source>
</evidence>
<reference evidence="4" key="1">
    <citation type="submission" date="2013-11" db="EMBL/GenBank/DDBJ databases">
        <title>The Genome Sequence of Phytophthora parasitica IAC_01/95.</title>
        <authorList>
            <consortium name="The Broad Institute Genomics Platform"/>
            <person name="Russ C."/>
            <person name="Tyler B."/>
            <person name="Panabieres F."/>
            <person name="Shan W."/>
            <person name="Tripathy S."/>
            <person name="Grunwald N."/>
            <person name="Machado M."/>
            <person name="Johnson C.S."/>
            <person name="Arredondo F."/>
            <person name="Hong C."/>
            <person name="Coffey M."/>
            <person name="Young S.K."/>
            <person name="Zeng Q."/>
            <person name="Gargeya S."/>
            <person name="Fitzgerald M."/>
            <person name="Abouelleil A."/>
            <person name="Alvarado L."/>
            <person name="Chapman S.B."/>
            <person name="Gainer-Dewar J."/>
            <person name="Goldberg J."/>
            <person name="Griggs A."/>
            <person name="Gujja S."/>
            <person name="Hansen M."/>
            <person name="Howarth C."/>
            <person name="Imamovic A."/>
            <person name="Ireland A."/>
            <person name="Larimer J."/>
            <person name="McCowan C."/>
            <person name="Murphy C."/>
            <person name="Pearson M."/>
            <person name="Poon T.W."/>
            <person name="Priest M."/>
            <person name="Roberts A."/>
            <person name="Saif S."/>
            <person name="Shea T."/>
            <person name="Sykes S."/>
            <person name="Wortman J."/>
            <person name="Nusbaum C."/>
            <person name="Birren B."/>
        </authorList>
    </citation>
    <scope>NUCLEOTIDE SEQUENCE [LARGE SCALE GENOMIC DNA]</scope>
    <source>
        <strain evidence="4">IAC_01/95</strain>
    </source>
</reference>
<dbReference type="Pfam" id="PF05699">
    <property type="entry name" value="Dimer_Tnp_hAT"/>
    <property type="match status" value="1"/>
</dbReference>
<feature type="domain" description="Chorismate-utilising enzyme C-terminal" evidence="2">
    <location>
        <begin position="359"/>
        <end position="463"/>
    </location>
</feature>
<feature type="compositionally biased region" description="Acidic residues" evidence="1">
    <location>
        <begin position="317"/>
        <end position="330"/>
    </location>
</feature>
<dbReference type="InterPro" id="IPR005801">
    <property type="entry name" value="ADC_synthase"/>
</dbReference>
<dbReference type="PANTHER" id="PTHR11236">
    <property type="entry name" value="AMINOBENZOATE/ANTHRANILATE SYNTHASE"/>
    <property type="match status" value="1"/>
</dbReference>
<dbReference type="Pfam" id="PF00425">
    <property type="entry name" value="Chorismate_bind"/>
    <property type="match status" value="1"/>
</dbReference>
<gene>
    <name evidence="4" type="ORF">L914_03521</name>
</gene>
<accession>W2NZ48</accession>
<name>W2NZ48_PHYNI</name>
<dbReference type="InterPro" id="IPR015890">
    <property type="entry name" value="Chorismate_C"/>
</dbReference>
<dbReference type="EMBL" id="KI691471">
    <property type="protein sequence ID" value="ETM52934.1"/>
    <property type="molecule type" value="Genomic_DNA"/>
</dbReference>
<evidence type="ECO:0000313" key="4">
    <source>
        <dbReference type="EMBL" id="ETM52934.1"/>
    </source>
</evidence>
<dbReference type="Proteomes" id="UP000054532">
    <property type="component" value="Unassembled WGS sequence"/>
</dbReference>
<evidence type="ECO:0000256" key="1">
    <source>
        <dbReference type="SAM" id="MobiDB-lite"/>
    </source>
</evidence>